<organism evidence="1 2">
    <name type="scientific">Caballeronia mineralivorans PML1(12)</name>
    <dbReference type="NCBI Taxonomy" id="908627"/>
    <lineage>
        <taxon>Bacteria</taxon>
        <taxon>Pseudomonadati</taxon>
        <taxon>Pseudomonadota</taxon>
        <taxon>Betaproteobacteria</taxon>
        <taxon>Burkholderiales</taxon>
        <taxon>Burkholderiaceae</taxon>
        <taxon>Caballeronia</taxon>
    </lineage>
</organism>
<dbReference type="PATRIC" id="fig|908627.4.peg.5329"/>
<evidence type="ECO:0000313" key="2">
    <source>
        <dbReference type="Proteomes" id="UP000035963"/>
    </source>
</evidence>
<evidence type="ECO:0000313" key="1">
    <source>
        <dbReference type="EMBL" id="KLU23696.1"/>
    </source>
</evidence>
<name>A0A0J1CTQ6_9BURK</name>
<dbReference type="InterPro" id="IPR009872">
    <property type="entry name" value="DUF1427"/>
</dbReference>
<dbReference type="AlphaFoldDB" id="A0A0J1CTQ6"/>
<comment type="caution">
    <text evidence="1">The sequence shown here is derived from an EMBL/GenBank/DDBJ whole genome shotgun (WGS) entry which is preliminary data.</text>
</comment>
<dbReference type="RefSeq" id="WP_047849181.1">
    <property type="nucleotide sequence ID" value="NZ_AEJF01000143.1"/>
</dbReference>
<sequence>MSYLISLGVGFAVGLVYWLLKVQSPAPPLIALAGLLGMVLGEHTIPVVKAQFFTTASASAAQATQPVQLVSDKPGGDIAGRKETQ</sequence>
<protein>
    <submittedName>
        <fullName evidence="1">XapX domain-containing protein</fullName>
    </submittedName>
</protein>
<dbReference type="Pfam" id="PF07235">
    <property type="entry name" value="DUF1427"/>
    <property type="match status" value="1"/>
</dbReference>
<dbReference type="NCBIfam" id="TIGR03510">
    <property type="entry name" value="XapX"/>
    <property type="match status" value="1"/>
</dbReference>
<dbReference type="InterPro" id="IPR020017">
    <property type="entry name" value="XapX_domain"/>
</dbReference>
<accession>A0A0J1CTQ6</accession>
<dbReference type="EMBL" id="AEJF01000143">
    <property type="protein sequence ID" value="KLU23696.1"/>
    <property type="molecule type" value="Genomic_DNA"/>
</dbReference>
<reference evidence="1 2" key="1">
    <citation type="journal article" date="2015" name="Genome Announc.">
        <title>Draft Genome Sequence of Burkholderia sp. Strain PML1(12), an Ectomycorrhizosphere-Inhabiting Bacterium with Effective Mineral-Weathering Ability.</title>
        <authorList>
            <person name="Uroz S."/>
            <person name="Oger P."/>
        </authorList>
    </citation>
    <scope>NUCLEOTIDE SEQUENCE [LARGE SCALE GENOMIC DNA]</scope>
    <source>
        <strain evidence="2">PML1(12)</strain>
    </source>
</reference>
<proteinExistence type="predicted"/>
<keyword evidence="2" id="KW-1185">Reference proteome</keyword>
<dbReference type="Proteomes" id="UP000035963">
    <property type="component" value="Unassembled WGS sequence"/>
</dbReference>
<gene>
    <name evidence="1" type="ORF">EOS_23880</name>
</gene>